<comment type="subcellular location">
    <subcellularLocation>
        <location evidence="1">Cell membrane</location>
        <topology evidence="1">Multi-pass membrane protein</topology>
    </subcellularLocation>
</comment>
<feature type="region of interest" description="Disordered" evidence="7">
    <location>
        <begin position="440"/>
        <end position="459"/>
    </location>
</feature>
<dbReference type="Proteomes" id="UP001550348">
    <property type="component" value="Unassembled WGS sequence"/>
</dbReference>
<dbReference type="PANTHER" id="PTHR43045">
    <property type="entry name" value="SHIKIMATE TRANSPORTER"/>
    <property type="match status" value="1"/>
</dbReference>
<reference evidence="10 11" key="1">
    <citation type="submission" date="2024-06" db="EMBL/GenBank/DDBJ databases">
        <title>The Natural Products Discovery Center: Release of the First 8490 Sequenced Strains for Exploring Actinobacteria Biosynthetic Diversity.</title>
        <authorList>
            <person name="Kalkreuter E."/>
            <person name="Kautsar S.A."/>
            <person name="Yang D."/>
            <person name="Bader C.D."/>
            <person name="Teijaro C.N."/>
            <person name="Fluegel L."/>
            <person name="Davis C.M."/>
            <person name="Simpson J.R."/>
            <person name="Lauterbach L."/>
            <person name="Steele A.D."/>
            <person name="Gui C."/>
            <person name="Meng S."/>
            <person name="Li G."/>
            <person name="Viehrig K."/>
            <person name="Ye F."/>
            <person name="Su P."/>
            <person name="Kiefer A.F."/>
            <person name="Nichols A."/>
            <person name="Cepeda A.J."/>
            <person name="Yan W."/>
            <person name="Fan B."/>
            <person name="Jiang Y."/>
            <person name="Adhikari A."/>
            <person name="Zheng C.-J."/>
            <person name="Schuster L."/>
            <person name="Cowan T.M."/>
            <person name="Smanski M.J."/>
            <person name="Chevrette M.G."/>
            <person name="De Carvalho L.P.S."/>
            <person name="Shen B."/>
        </authorList>
    </citation>
    <scope>NUCLEOTIDE SEQUENCE [LARGE SCALE GENOMIC DNA]</scope>
    <source>
        <strain evidence="10 11">NPDC006286</strain>
    </source>
</reference>
<evidence type="ECO:0000256" key="1">
    <source>
        <dbReference type="ARBA" id="ARBA00004651"/>
    </source>
</evidence>
<dbReference type="EMBL" id="JBEXRX010000216">
    <property type="protein sequence ID" value="MEU0156684.1"/>
    <property type="molecule type" value="Genomic_DNA"/>
</dbReference>
<feature type="compositionally biased region" description="Polar residues" evidence="7">
    <location>
        <begin position="447"/>
        <end position="459"/>
    </location>
</feature>
<sequence length="459" mass="48624">MATTATGGRTAKQQARRAGIAAFVGTMLEWYDFLIYGTAAALILNELFFPTADPGVGTIAAFATYAVGFLARPLGGIVLGNLGDRVGRKGMLVLTIVLMGVATALIGVLPTYDQIGVWAPILLVVLRLLQGFGAGGEYAGAVVLSVEHGDQRRRGAAGAWAPMGFAVATLLSTGVFQLFKLLPEEQFRAWGWRMPFLLGLVLLVIGYLIRRHIAETPAFEQAKAAEQAGQVKAAKTPVLAALREHPRNFLVVIGARFAENGFAYLFPVFGVAYATKQLGLSTSLTLTSVVVASAVQIAAIPLFASLSDRVGRRPIYAGGAIASLLWLAPFFLLLETGNDALVVVGFVLGLGVFYPAMLAPQAAYFAELFGTRTRLSGFAFAREIGSVLAGGFLPLIATALLAWAGHWWAVLAYVALLTMVTLVALAFGPETRDADIIVPEESGPQLDRSSTPEPSAMHT</sequence>
<keyword evidence="4 8" id="KW-0812">Transmembrane</keyword>
<proteinExistence type="predicted"/>
<keyword evidence="2" id="KW-0813">Transport</keyword>
<feature type="transmembrane region" description="Helical" evidence="8">
    <location>
        <begin position="190"/>
        <end position="209"/>
    </location>
</feature>
<feature type="transmembrane region" description="Helical" evidence="8">
    <location>
        <begin position="407"/>
        <end position="427"/>
    </location>
</feature>
<dbReference type="CDD" id="cd17369">
    <property type="entry name" value="MFS_ShiA_like"/>
    <property type="match status" value="1"/>
</dbReference>
<name>A0ABV2VV66_9ACTN</name>
<evidence type="ECO:0000256" key="6">
    <source>
        <dbReference type="ARBA" id="ARBA00023136"/>
    </source>
</evidence>
<feature type="transmembrane region" description="Helical" evidence="8">
    <location>
        <begin position="56"/>
        <end position="79"/>
    </location>
</feature>
<evidence type="ECO:0000259" key="9">
    <source>
        <dbReference type="PROSITE" id="PS50850"/>
    </source>
</evidence>
<dbReference type="Gene3D" id="1.20.1250.20">
    <property type="entry name" value="MFS general substrate transporter like domains"/>
    <property type="match status" value="2"/>
</dbReference>
<organism evidence="10 11">
    <name type="scientific">Micromonospora fulviviridis</name>
    <dbReference type="NCBI Taxonomy" id="47860"/>
    <lineage>
        <taxon>Bacteria</taxon>
        <taxon>Bacillati</taxon>
        <taxon>Actinomycetota</taxon>
        <taxon>Actinomycetes</taxon>
        <taxon>Micromonosporales</taxon>
        <taxon>Micromonosporaceae</taxon>
        <taxon>Micromonospora</taxon>
    </lineage>
</organism>
<evidence type="ECO:0000256" key="7">
    <source>
        <dbReference type="SAM" id="MobiDB-lite"/>
    </source>
</evidence>
<evidence type="ECO:0000256" key="4">
    <source>
        <dbReference type="ARBA" id="ARBA00022692"/>
    </source>
</evidence>
<dbReference type="PROSITE" id="PS00217">
    <property type="entry name" value="SUGAR_TRANSPORT_2"/>
    <property type="match status" value="1"/>
</dbReference>
<evidence type="ECO:0000313" key="11">
    <source>
        <dbReference type="Proteomes" id="UP001550348"/>
    </source>
</evidence>
<dbReference type="InterPro" id="IPR020846">
    <property type="entry name" value="MFS_dom"/>
</dbReference>
<keyword evidence="3" id="KW-1003">Cell membrane</keyword>
<feature type="domain" description="Major facilitator superfamily (MFS) profile" evidence="9">
    <location>
        <begin position="18"/>
        <end position="432"/>
    </location>
</feature>
<protein>
    <submittedName>
        <fullName evidence="10">MFS transporter</fullName>
    </submittedName>
</protein>
<evidence type="ECO:0000313" key="10">
    <source>
        <dbReference type="EMBL" id="MEU0156684.1"/>
    </source>
</evidence>
<evidence type="ECO:0000256" key="2">
    <source>
        <dbReference type="ARBA" id="ARBA00022448"/>
    </source>
</evidence>
<dbReference type="SUPFAM" id="SSF103473">
    <property type="entry name" value="MFS general substrate transporter"/>
    <property type="match status" value="1"/>
</dbReference>
<feature type="transmembrane region" description="Helical" evidence="8">
    <location>
        <begin position="20"/>
        <end position="44"/>
    </location>
</feature>
<feature type="transmembrane region" description="Helical" evidence="8">
    <location>
        <begin position="156"/>
        <end position="178"/>
    </location>
</feature>
<accession>A0ABV2VV66</accession>
<dbReference type="InterPro" id="IPR005828">
    <property type="entry name" value="MFS_sugar_transport-like"/>
</dbReference>
<evidence type="ECO:0000256" key="3">
    <source>
        <dbReference type="ARBA" id="ARBA00022475"/>
    </source>
</evidence>
<keyword evidence="11" id="KW-1185">Reference proteome</keyword>
<feature type="transmembrane region" description="Helical" evidence="8">
    <location>
        <begin position="380"/>
        <end position="401"/>
    </location>
</feature>
<feature type="transmembrane region" description="Helical" evidence="8">
    <location>
        <begin position="315"/>
        <end position="334"/>
    </location>
</feature>
<feature type="transmembrane region" description="Helical" evidence="8">
    <location>
        <begin position="118"/>
        <end position="144"/>
    </location>
</feature>
<keyword evidence="5 8" id="KW-1133">Transmembrane helix</keyword>
<dbReference type="PROSITE" id="PS50850">
    <property type="entry name" value="MFS"/>
    <property type="match status" value="1"/>
</dbReference>
<dbReference type="InterPro" id="IPR036259">
    <property type="entry name" value="MFS_trans_sf"/>
</dbReference>
<dbReference type="RefSeq" id="WP_355668180.1">
    <property type="nucleotide sequence ID" value="NZ_JBEXRX010000216.1"/>
</dbReference>
<dbReference type="Pfam" id="PF00083">
    <property type="entry name" value="Sugar_tr"/>
    <property type="match status" value="1"/>
</dbReference>
<gene>
    <name evidence="10" type="ORF">ABZ071_33380</name>
</gene>
<dbReference type="InterPro" id="IPR005829">
    <property type="entry name" value="Sugar_transporter_CS"/>
</dbReference>
<evidence type="ECO:0000256" key="5">
    <source>
        <dbReference type="ARBA" id="ARBA00022989"/>
    </source>
</evidence>
<feature type="transmembrane region" description="Helical" evidence="8">
    <location>
        <begin position="280"/>
        <end position="303"/>
    </location>
</feature>
<comment type="caution">
    <text evidence="10">The sequence shown here is derived from an EMBL/GenBank/DDBJ whole genome shotgun (WGS) entry which is preliminary data.</text>
</comment>
<keyword evidence="6 8" id="KW-0472">Membrane</keyword>
<feature type="transmembrane region" description="Helical" evidence="8">
    <location>
        <begin position="340"/>
        <end position="359"/>
    </location>
</feature>
<dbReference type="PANTHER" id="PTHR43045:SF1">
    <property type="entry name" value="SHIKIMATE TRANSPORTER"/>
    <property type="match status" value="1"/>
</dbReference>
<evidence type="ECO:0000256" key="8">
    <source>
        <dbReference type="SAM" id="Phobius"/>
    </source>
</evidence>
<feature type="transmembrane region" description="Helical" evidence="8">
    <location>
        <begin position="91"/>
        <end position="112"/>
    </location>
</feature>